<proteinExistence type="predicted"/>
<keyword evidence="2" id="KW-1185">Reference proteome</keyword>
<evidence type="ECO:0000313" key="2">
    <source>
        <dbReference type="Proteomes" id="UP000029672"/>
    </source>
</evidence>
<evidence type="ECO:0000313" key="1">
    <source>
        <dbReference type="EMBL" id="AIT10309.1"/>
    </source>
</evidence>
<protein>
    <submittedName>
        <fullName evidence="1">Uncharacterized protein</fullName>
    </submittedName>
</protein>
<dbReference type="HOGENOM" id="CLU_1812962_0_0_6"/>
<accession>A0A097ERW6</accession>
<organism evidence="1 2">
    <name type="scientific">Candidatus Francisella endociliophora</name>
    <dbReference type="NCBI Taxonomy" id="653937"/>
    <lineage>
        <taxon>Bacteria</taxon>
        <taxon>Pseudomonadati</taxon>
        <taxon>Pseudomonadota</taxon>
        <taxon>Gammaproteobacteria</taxon>
        <taxon>Thiotrichales</taxon>
        <taxon>Francisellaceae</taxon>
        <taxon>Francisella</taxon>
    </lineage>
</organism>
<sequence>MFTFKSEKIKYDPTAVLKGIVDHYRNHNPQYKIIPKNNLINPSKSKSIELSDSEYCYNLGYSIFEIPKNYLDSNFIDEDAFIDGLTAGLNNKKLNLSSNELNETSYIMGCLLYEPEFFNFKNISDKNNFLKGFYDESQTNDL</sequence>
<gene>
    <name evidence="1" type="ORF">LO80_06545</name>
</gene>
<dbReference type="AlphaFoldDB" id="A0A097ERW6"/>
<reference evidence="1 2" key="1">
    <citation type="submission" date="2014-10" db="EMBL/GenBank/DDBJ databases">
        <title>Whole genome sequence of Francisella endociliophora strain FSC1006, isolated from a laboratory culture of the marine ciliate Euplotes raikovi.</title>
        <authorList>
            <person name="Granberg M."/>
            <person name="Backman S."/>
            <person name="Lundmark E."/>
            <person name="Nilsson E."/>
            <person name="Karlsson E."/>
            <person name="Thelaus J."/>
            <person name="Ohrman C."/>
            <person name="Larkeryd A."/>
            <person name="Stenberg P."/>
        </authorList>
    </citation>
    <scope>NUCLEOTIDE SEQUENCE [LARGE SCALE GENOMIC DNA]</scope>
    <source>
        <strain evidence="1 2">FSC1006</strain>
    </source>
</reference>
<dbReference type="KEGG" id="frf:LO80_06545"/>
<name>A0A097ERW6_9GAMM</name>
<dbReference type="Proteomes" id="UP000029672">
    <property type="component" value="Chromosome"/>
</dbReference>
<dbReference type="EMBL" id="CP009574">
    <property type="protein sequence ID" value="AIT10309.1"/>
    <property type="molecule type" value="Genomic_DNA"/>
</dbReference>